<evidence type="ECO:0000313" key="1">
    <source>
        <dbReference type="EMBL" id="SEF77147.1"/>
    </source>
</evidence>
<dbReference type="Proteomes" id="UP000236725">
    <property type="component" value="Unassembled WGS sequence"/>
</dbReference>
<sequence length="79" mass="9424">MDENIIQQWIDKLYTALKRETGMSIQDLKVECGLSDKEIYLIIGWLIHDHKIIYDMTTDRIKIECEEMNLTCYNTYSMT</sequence>
<dbReference type="EMBL" id="FNVS01000006">
    <property type="protein sequence ID" value="SEF77147.1"/>
    <property type="molecule type" value="Genomic_DNA"/>
</dbReference>
<keyword evidence="2" id="KW-1185">Reference proteome</keyword>
<reference evidence="1 2" key="1">
    <citation type="submission" date="2016-10" db="EMBL/GenBank/DDBJ databases">
        <authorList>
            <person name="Varghese N."/>
            <person name="Submissions S."/>
        </authorList>
    </citation>
    <scope>NUCLEOTIDE SEQUENCE [LARGE SCALE GENOMIC DNA]</scope>
    <source>
        <strain evidence="1 2">DSM 29073</strain>
    </source>
</reference>
<dbReference type="AlphaFoldDB" id="A0A8G2F413"/>
<accession>A0A8G2F413</accession>
<dbReference type="Gene3D" id="1.10.10.10">
    <property type="entry name" value="Winged helix-like DNA-binding domain superfamily/Winged helix DNA-binding domain"/>
    <property type="match status" value="1"/>
</dbReference>
<protein>
    <submittedName>
        <fullName evidence="1">Winged helix-turn-helix domain</fullName>
    </submittedName>
</protein>
<dbReference type="Pfam" id="PF10771">
    <property type="entry name" value="DUF2582"/>
    <property type="match status" value="1"/>
</dbReference>
<name>A0A8G2F413_9BACT</name>
<proteinExistence type="predicted"/>
<dbReference type="InterPro" id="IPR036388">
    <property type="entry name" value="WH-like_DNA-bd_sf"/>
</dbReference>
<dbReference type="InterPro" id="IPR019707">
    <property type="entry name" value="DUF2582"/>
</dbReference>
<evidence type="ECO:0000313" key="2">
    <source>
        <dbReference type="Proteomes" id="UP000236725"/>
    </source>
</evidence>
<gene>
    <name evidence="1" type="ORF">SAMN05444001_106137</name>
</gene>
<organism evidence="1 2">
    <name type="scientific">Parabacteroides chinchillae</name>
    <dbReference type="NCBI Taxonomy" id="871327"/>
    <lineage>
        <taxon>Bacteria</taxon>
        <taxon>Pseudomonadati</taxon>
        <taxon>Bacteroidota</taxon>
        <taxon>Bacteroidia</taxon>
        <taxon>Bacteroidales</taxon>
        <taxon>Tannerellaceae</taxon>
        <taxon>Parabacteroides</taxon>
    </lineage>
</organism>
<dbReference type="RefSeq" id="WP_103983030.1">
    <property type="nucleotide sequence ID" value="NZ_FNVS01000006.1"/>
</dbReference>
<comment type="caution">
    <text evidence="1">The sequence shown here is derived from an EMBL/GenBank/DDBJ whole genome shotgun (WGS) entry which is preliminary data.</text>
</comment>